<comment type="similarity">
    <text evidence="2">Belongs to the ABC transporter superfamily. ABCB family. Multidrug resistance exporter (TC 3.A.1.201) subfamily.</text>
</comment>
<keyword evidence="8 11" id="KW-1133">Transmembrane helix</keyword>
<evidence type="ECO:0000313" key="14">
    <source>
        <dbReference type="EMBL" id="EFI97479.1"/>
    </source>
</evidence>
<dbReference type="SMART" id="SM00382">
    <property type="entry name" value="AAA"/>
    <property type="match status" value="2"/>
</dbReference>
<comment type="subcellular location">
    <subcellularLocation>
        <location evidence="1">Cell membrane</location>
        <topology evidence="1">Multi-pass membrane protein</topology>
    </subcellularLocation>
</comment>
<dbReference type="GO" id="GO:0005524">
    <property type="term" value="F:ATP binding"/>
    <property type="evidence" value="ECO:0007669"/>
    <property type="project" value="UniProtKB-KW"/>
</dbReference>
<keyword evidence="6" id="KW-0547">Nucleotide-binding</keyword>
<gene>
    <name evidence="14" type="ORF">SCHCODRAFT_82366</name>
</gene>
<feature type="transmembrane region" description="Helical" evidence="11">
    <location>
        <begin position="369"/>
        <end position="387"/>
    </location>
</feature>
<evidence type="ECO:0000256" key="10">
    <source>
        <dbReference type="ARBA" id="ARBA00023180"/>
    </source>
</evidence>
<dbReference type="VEuPathDB" id="FungiDB:SCHCODRAFT_02279823"/>
<dbReference type="FunFam" id="3.40.50.300:FF:000913">
    <property type="entry name" value="ABC multidrug transporter SitT"/>
    <property type="match status" value="1"/>
</dbReference>
<keyword evidence="7" id="KW-0067">ATP-binding</keyword>
<evidence type="ECO:0000256" key="4">
    <source>
        <dbReference type="ARBA" id="ARBA00022692"/>
    </source>
</evidence>
<dbReference type="Gene3D" id="1.20.1560.10">
    <property type="entry name" value="ABC transporter type 1, transmembrane domain"/>
    <property type="match status" value="1"/>
</dbReference>
<feature type="transmembrane region" description="Helical" evidence="11">
    <location>
        <begin position="804"/>
        <end position="831"/>
    </location>
</feature>
<name>D8Q5W8_SCHCM</name>
<evidence type="ECO:0000259" key="13">
    <source>
        <dbReference type="PROSITE" id="PS50929"/>
    </source>
</evidence>
<feature type="transmembrane region" description="Helical" evidence="11">
    <location>
        <begin position="949"/>
        <end position="970"/>
    </location>
</feature>
<dbReference type="eggNOG" id="KOG0055">
    <property type="taxonomic scope" value="Eukaryota"/>
</dbReference>
<dbReference type="GO" id="GO:0090374">
    <property type="term" value="P:oligopeptide export from mitochondrion"/>
    <property type="evidence" value="ECO:0007669"/>
    <property type="project" value="TreeGrafter"/>
</dbReference>
<dbReference type="SUPFAM" id="SSF52540">
    <property type="entry name" value="P-loop containing nucleoside triphosphate hydrolases"/>
    <property type="match status" value="2"/>
</dbReference>
<keyword evidence="9 11" id="KW-0472">Membrane</keyword>
<feature type="domain" description="ABC transmembrane type-1" evidence="13">
    <location>
        <begin position="131"/>
        <end position="434"/>
    </location>
</feature>
<dbReference type="FunCoup" id="D8Q5W8">
    <property type="interactions" value="15"/>
</dbReference>
<evidence type="ECO:0000256" key="6">
    <source>
        <dbReference type="ARBA" id="ARBA00022741"/>
    </source>
</evidence>
<dbReference type="FunFam" id="3.40.50.300:FF:000066">
    <property type="entry name" value="ABC transporter B family member 1"/>
    <property type="match status" value="1"/>
</dbReference>
<dbReference type="CDD" id="cd03249">
    <property type="entry name" value="ABC_MTABC3_MDL1_MDL2"/>
    <property type="match status" value="2"/>
</dbReference>
<dbReference type="InterPro" id="IPR017871">
    <property type="entry name" value="ABC_transporter-like_CS"/>
</dbReference>
<keyword evidence="15" id="KW-1185">Reference proteome</keyword>
<dbReference type="PROSITE" id="PS00211">
    <property type="entry name" value="ABC_TRANSPORTER_1"/>
    <property type="match status" value="2"/>
</dbReference>
<dbReference type="GO" id="GO:0005743">
    <property type="term" value="C:mitochondrial inner membrane"/>
    <property type="evidence" value="ECO:0007669"/>
    <property type="project" value="TreeGrafter"/>
</dbReference>
<dbReference type="GO" id="GO:0016887">
    <property type="term" value="F:ATP hydrolysis activity"/>
    <property type="evidence" value="ECO:0007669"/>
    <property type="project" value="InterPro"/>
</dbReference>
<dbReference type="Proteomes" id="UP000007431">
    <property type="component" value="Unassembled WGS sequence"/>
</dbReference>
<dbReference type="PROSITE" id="PS50893">
    <property type="entry name" value="ABC_TRANSPORTER_2"/>
    <property type="match status" value="2"/>
</dbReference>
<dbReference type="FunFam" id="1.20.1560.10:FF:000102">
    <property type="entry name" value="ABC multidrug transporter Mdr1"/>
    <property type="match status" value="1"/>
</dbReference>
<dbReference type="PROSITE" id="PS50929">
    <property type="entry name" value="ABC_TM1F"/>
    <property type="match status" value="2"/>
</dbReference>
<dbReference type="HOGENOM" id="CLU_000604_17_2_1"/>
<dbReference type="GO" id="GO:0015421">
    <property type="term" value="F:ABC-type oligopeptide transporter activity"/>
    <property type="evidence" value="ECO:0007669"/>
    <property type="project" value="TreeGrafter"/>
</dbReference>
<evidence type="ECO:0008006" key="16">
    <source>
        <dbReference type="Google" id="ProtNLM"/>
    </source>
</evidence>
<dbReference type="InterPro" id="IPR027417">
    <property type="entry name" value="P-loop_NTPase"/>
</dbReference>
<feature type="transmembrane region" description="Helical" evidence="11">
    <location>
        <begin position="407"/>
        <end position="426"/>
    </location>
</feature>
<dbReference type="InterPro" id="IPR036640">
    <property type="entry name" value="ABC1_TM_sf"/>
</dbReference>
<feature type="transmembrane region" description="Helical" evidence="11">
    <location>
        <begin position="292"/>
        <end position="312"/>
    </location>
</feature>
<dbReference type="InterPro" id="IPR011527">
    <property type="entry name" value="ABC1_TM_dom"/>
</dbReference>
<dbReference type="InParanoid" id="D8Q5W8"/>
<dbReference type="Gene3D" id="3.40.50.300">
    <property type="entry name" value="P-loop containing nucleotide triphosphate hydrolases"/>
    <property type="match status" value="2"/>
</dbReference>
<dbReference type="Pfam" id="PF00005">
    <property type="entry name" value="ABC_tran"/>
    <property type="match status" value="2"/>
</dbReference>
<organism evidence="15">
    <name type="scientific">Schizophyllum commune (strain H4-8 / FGSC 9210)</name>
    <name type="common">Split gill fungus</name>
    <dbReference type="NCBI Taxonomy" id="578458"/>
    <lineage>
        <taxon>Eukaryota</taxon>
        <taxon>Fungi</taxon>
        <taxon>Dikarya</taxon>
        <taxon>Basidiomycota</taxon>
        <taxon>Agaricomycotina</taxon>
        <taxon>Agaricomycetes</taxon>
        <taxon>Agaricomycetidae</taxon>
        <taxon>Agaricales</taxon>
        <taxon>Schizophyllaceae</taxon>
        <taxon>Schizophyllum</taxon>
    </lineage>
</organism>
<dbReference type="OMA" id="IGMAAPY"/>
<evidence type="ECO:0000256" key="2">
    <source>
        <dbReference type="ARBA" id="ARBA00007577"/>
    </source>
</evidence>
<evidence type="ECO:0000256" key="7">
    <source>
        <dbReference type="ARBA" id="ARBA00022840"/>
    </source>
</evidence>
<feature type="transmembrane region" description="Helical" evidence="11">
    <location>
        <begin position="1030"/>
        <end position="1053"/>
    </location>
</feature>
<dbReference type="InterPro" id="IPR003439">
    <property type="entry name" value="ABC_transporter-like_ATP-bd"/>
</dbReference>
<evidence type="ECO:0000313" key="15">
    <source>
        <dbReference type="Proteomes" id="UP000007431"/>
    </source>
</evidence>
<feature type="transmembrane region" description="Helical" evidence="11">
    <location>
        <begin position="194"/>
        <end position="215"/>
    </location>
</feature>
<evidence type="ECO:0000256" key="9">
    <source>
        <dbReference type="ARBA" id="ARBA00023136"/>
    </source>
</evidence>
<reference evidence="14 15" key="1">
    <citation type="journal article" date="2010" name="Nat. Biotechnol.">
        <title>Genome sequence of the model mushroom Schizophyllum commune.</title>
        <authorList>
            <person name="Ohm R.A."/>
            <person name="de Jong J.F."/>
            <person name="Lugones L.G."/>
            <person name="Aerts A."/>
            <person name="Kothe E."/>
            <person name="Stajich J.E."/>
            <person name="de Vries R.P."/>
            <person name="Record E."/>
            <person name="Levasseur A."/>
            <person name="Baker S.E."/>
            <person name="Bartholomew K.A."/>
            <person name="Coutinho P.M."/>
            <person name="Erdmann S."/>
            <person name="Fowler T.J."/>
            <person name="Gathman A.C."/>
            <person name="Lombard V."/>
            <person name="Henrissat B."/>
            <person name="Knabe N."/>
            <person name="Kuees U."/>
            <person name="Lilly W.W."/>
            <person name="Lindquist E."/>
            <person name="Lucas S."/>
            <person name="Magnuson J.K."/>
            <person name="Piumi F."/>
            <person name="Raudaskoski M."/>
            <person name="Salamov A."/>
            <person name="Schmutz J."/>
            <person name="Schwarze F.W.M.R."/>
            <person name="vanKuyk P.A."/>
            <person name="Horton J.S."/>
            <person name="Grigoriev I.V."/>
            <person name="Woesten H.A.B."/>
        </authorList>
    </citation>
    <scope>NUCLEOTIDE SEQUENCE [LARGE SCALE GENOMIC DNA]</scope>
    <source>
        <strain evidence="15">H4-8 / FGSC 9210</strain>
    </source>
</reference>
<dbReference type="InterPro" id="IPR003593">
    <property type="entry name" value="AAA+_ATPase"/>
</dbReference>
<evidence type="ECO:0000256" key="5">
    <source>
        <dbReference type="ARBA" id="ARBA00022737"/>
    </source>
</evidence>
<feature type="transmembrane region" description="Helical" evidence="11">
    <location>
        <begin position="267"/>
        <end position="286"/>
    </location>
</feature>
<protein>
    <recommendedName>
        <fullName evidence="16">P-loop containing nucleoside triphosphate hydrolase protein</fullName>
    </recommendedName>
</protein>
<evidence type="ECO:0000256" key="3">
    <source>
        <dbReference type="ARBA" id="ARBA00022448"/>
    </source>
</evidence>
<dbReference type="InterPro" id="IPR039421">
    <property type="entry name" value="Type_1_exporter"/>
</dbReference>
<dbReference type="GO" id="GO:0005886">
    <property type="term" value="C:plasma membrane"/>
    <property type="evidence" value="ECO:0007669"/>
    <property type="project" value="UniProtKB-SubCell"/>
</dbReference>
<dbReference type="EMBL" id="GL377306">
    <property type="protein sequence ID" value="EFI97479.1"/>
    <property type="molecule type" value="Genomic_DNA"/>
</dbReference>
<feature type="transmembrane region" description="Helical" evidence="11">
    <location>
        <begin position="851"/>
        <end position="879"/>
    </location>
</feature>
<dbReference type="PANTHER" id="PTHR43394:SF1">
    <property type="entry name" value="ATP-BINDING CASSETTE SUB-FAMILY B MEMBER 10, MITOCHONDRIAL"/>
    <property type="match status" value="1"/>
</dbReference>
<dbReference type="Pfam" id="PF00664">
    <property type="entry name" value="ABC_membrane"/>
    <property type="match status" value="2"/>
</dbReference>
<dbReference type="CDD" id="cd18577">
    <property type="entry name" value="ABC_6TM_Pgp_ABCB1_D1_like"/>
    <property type="match status" value="1"/>
</dbReference>
<keyword evidence="3" id="KW-0813">Transport</keyword>
<feature type="domain" description="ABC transporter" evidence="12">
    <location>
        <begin position="1131"/>
        <end position="1371"/>
    </location>
</feature>
<evidence type="ECO:0000259" key="12">
    <source>
        <dbReference type="PROSITE" id="PS50893"/>
    </source>
</evidence>
<evidence type="ECO:0000256" key="11">
    <source>
        <dbReference type="SAM" id="Phobius"/>
    </source>
</evidence>
<dbReference type="PANTHER" id="PTHR43394">
    <property type="entry name" value="ATP-DEPENDENT PERMEASE MDL1, MITOCHONDRIAL"/>
    <property type="match status" value="1"/>
</dbReference>
<dbReference type="SUPFAM" id="SSF90123">
    <property type="entry name" value="ABC transporter transmembrane region"/>
    <property type="match status" value="2"/>
</dbReference>
<dbReference type="CDD" id="cd18578">
    <property type="entry name" value="ABC_6TM_Pgp_ABCB1_D2_like"/>
    <property type="match status" value="1"/>
</dbReference>
<sequence>MSTEWETESAASQSGEILHVLLAGGRWVSQKTMVISSSESVGAIRTVLSAPVQEFAVATLKGKENREEWERLLQVTTEGVRVTEGAVASLQGLDAADGARYVLLIGWQSHEVWLRDPRFSTPIEIALDISGAIAAAAAGAGQPLMTLLFAKLTQDFLVFQTAVAQADSGDQGAVERLPQVAKQFYHSSSLNASYLVYLGIGIFAVTYYYMLVWTCTGEINAKRLREEYLKATLRQDIAYFDTIGAGEIATRIQTDTHMVQRGTSEKVALICQYLSAFVAGFILAYVRSWRLALALSSIIPCMGLFGAIMNYFTSKFVQRISKHIAQSGSVAEEIISTVRTAKAFGTEDTLASLYDDHIKRAHVEDLKNSLVQGFGTASFFFVIYGSYALAFNFGTTLILHGEADPEIVVNVFFSILIGAFSMGLLAPEMQAVSQARGAAAKLYATIDRVPHIDAYSEAGRKLDTVHGDITLEGVKFAYPARPDVQVVKGVDLHFPAGKTAALVGASGSGKSTSISLVERFYDPVEGAVKLDGVDLKDLNVKWLRSQIGLVSQEPTLFATTVRQNVAHGLINTRWEHAPAETQFELVQRACITANADEFIQRLPRGYDTLVGERAMLLSGGQKQRIAIARAIVSDPRILLLDEATSALDTQSEGVVQSALDRAAAGRTTITIAHRLSTIKDADVIFVMGEGLLLEQGTHAELLRNVDGPYARLVEAQNIKQADEAARAADDESGEEDVAVAEPVIMEKKNSRSRRFSVRPSTARSYASDIASEAGAVDSGAEPDREYSSLALLKRMGRINRDERVLYILGSLAAICSGAVYPAFGIVFSHALLGLSAEDAGVKRHEGDRNALWFFIIAIGSTIASGVQNHAFTASAAALISKLRSLSFRAILRQDVQFFDKDTNNAGSLTSSLSENAQKVNGLAGITLGVLVQSISTFICGVAIGTAYSWRLGLVGLACTPILVSTGYVALRVVGTKDQKNKQAHGESAQLACEAAGAIRTVAALTRERDCLALYSKSLERPLKTSNRAAIWDNMLFAASQAMAYWIISLAFWYGAKLVAARTIEVSAFFVALMSTTFGAIQIGNSIMFVNDVAGARGAASDILALIDSRPEIDADSKEGEKVARESTVGEIRFEKVHFRYPTRPGVRVLRKFDLTISPGTYVALVGASGSGKSTTIQLIERFYDPMHGAVYLDGRLVSQLNLAEYRKQIALVSQEPTLYSGTVRFNILLGASKPPSEVTQEELDDACRKANILDFIHRLPDGFDTEVGGKGSQLSGGQKQRIAIARALLRNPKVLLLDEATSALDSTSEKIVQAALDQAAKGRTTIAIAHRLSTIQNADKICFIKDGSVSEAGTHDELVALKGDYYQYVQMQTLSAK</sequence>
<feature type="transmembrane region" description="Helical" evidence="11">
    <location>
        <begin position="1065"/>
        <end position="1089"/>
    </location>
</feature>
<keyword evidence="5" id="KW-0677">Repeat</keyword>
<feature type="transmembrane region" description="Helical" evidence="11">
    <location>
        <begin position="922"/>
        <end position="943"/>
    </location>
</feature>
<keyword evidence="4 11" id="KW-0812">Transmembrane</keyword>
<accession>D8Q5W8</accession>
<evidence type="ECO:0000256" key="1">
    <source>
        <dbReference type="ARBA" id="ARBA00004651"/>
    </source>
</evidence>
<feature type="domain" description="ABC transmembrane type-1" evidence="13">
    <location>
        <begin position="807"/>
        <end position="1094"/>
    </location>
</feature>
<evidence type="ECO:0000256" key="8">
    <source>
        <dbReference type="ARBA" id="ARBA00022989"/>
    </source>
</evidence>
<proteinExistence type="inferred from homology"/>
<keyword evidence="10" id="KW-0325">Glycoprotein</keyword>
<feature type="domain" description="ABC transporter" evidence="12">
    <location>
        <begin position="469"/>
        <end position="714"/>
    </location>
</feature>